<dbReference type="PANTHER" id="PTHR11412:SF172">
    <property type="entry name" value="LD23292P"/>
    <property type="match status" value="1"/>
</dbReference>
<sequence length="76" mass="8372">METFNYIIMSKGIILLAGQENMQRSIRTFAISLSADMAPVATIVVYSIERFGDVIADSLTFPVNGISRNNVSSRQT</sequence>
<evidence type="ECO:0000313" key="3">
    <source>
        <dbReference type="Proteomes" id="UP000291343"/>
    </source>
</evidence>
<gene>
    <name evidence="2" type="ORF">LSTR_LSTR016933</name>
</gene>
<name>A0A482X0X0_LAOST</name>
<comment type="caution">
    <text evidence="2">The sequence shown here is derived from an EMBL/GenBank/DDBJ whole genome shotgun (WGS) entry which is preliminary data.</text>
</comment>
<feature type="domain" description="Alpha-2-macroglobulin bait region" evidence="1">
    <location>
        <begin position="3"/>
        <end position="72"/>
    </location>
</feature>
<protein>
    <recommendedName>
        <fullName evidence="1">Alpha-2-macroglobulin bait region domain-containing protein</fullName>
    </recommendedName>
</protein>
<dbReference type="EMBL" id="QKKF02020305">
    <property type="protein sequence ID" value="RZF39262.1"/>
    <property type="molecule type" value="Genomic_DNA"/>
</dbReference>
<dbReference type="SMR" id="A0A482X0X0"/>
<dbReference type="STRING" id="195883.A0A482X0X0"/>
<organism evidence="2 3">
    <name type="scientific">Laodelphax striatellus</name>
    <name type="common">Small brown planthopper</name>
    <name type="synonym">Delphax striatella</name>
    <dbReference type="NCBI Taxonomy" id="195883"/>
    <lineage>
        <taxon>Eukaryota</taxon>
        <taxon>Metazoa</taxon>
        <taxon>Ecdysozoa</taxon>
        <taxon>Arthropoda</taxon>
        <taxon>Hexapoda</taxon>
        <taxon>Insecta</taxon>
        <taxon>Pterygota</taxon>
        <taxon>Neoptera</taxon>
        <taxon>Paraneoptera</taxon>
        <taxon>Hemiptera</taxon>
        <taxon>Auchenorrhyncha</taxon>
        <taxon>Fulgoroidea</taxon>
        <taxon>Delphacidae</taxon>
        <taxon>Criomorphinae</taxon>
        <taxon>Laodelphax</taxon>
    </lineage>
</organism>
<evidence type="ECO:0000313" key="2">
    <source>
        <dbReference type="EMBL" id="RZF39262.1"/>
    </source>
</evidence>
<dbReference type="InterPro" id="IPR011625">
    <property type="entry name" value="A2M_N_BRD"/>
</dbReference>
<dbReference type="InterPro" id="IPR050473">
    <property type="entry name" value="A2M/Complement_sys"/>
</dbReference>
<accession>A0A482X0X0</accession>
<dbReference type="Proteomes" id="UP000291343">
    <property type="component" value="Unassembled WGS sequence"/>
</dbReference>
<keyword evidence="3" id="KW-1185">Reference proteome</keyword>
<dbReference type="Pfam" id="PF07703">
    <property type="entry name" value="A2M_BRD"/>
    <property type="match status" value="1"/>
</dbReference>
<dbReference type="OrthoDB" id="6359008at2759"/>
<proteinExistence type="predicted"/>
<evidence type="ECO:0000259" key="1">
    <source>
        <dbReference type="Pfam" id="PF07703"/>
    </source>
</evidence>
<reference evidence="2 3" key="1">
    <citation type="journal article" date="2017" name="Gigascience">
        <title>Genome sequence of the small brown planthopper, Laodelphax striatellus.</title>
        <authorList>
            <person name="Zhu J."/>
            <person name="Jiang F."/>
            <person name="Wang X."/>
            <person name="Yang P."/>
            <person name="Bao Y."/>
            <person name="Zhao W."/>
            <person name="Wang W."/>
            <person name="Lu H."/>
            <person name="Wang Q."/>
            <person name="Cui N."/>
            <person name="Li J."/>
            <person name="Chen X."/>
            <person name="Luo L."/>
            <person name="Yu J."/>
            <person name="Kang L."/>
            <person name="Cui F."/>
        </authorList>
    </citation>
    <scope>NUCLEOTIDE SEQUENCE [LARGE SCALE GENOMIC DNA]</scope>
    <source>
        <strain evidence="2">Lst14</strain>
    </source>
</reference>
<dbReference type="InParanoid" id="A0A482X0X0"/>
<dbReference type="AlphaFoldDB" id="A0A482X0X0"/>
<dbReference type="PANTHER" id="PTHR11412">
    <property type="entry name" value="MACROGLOBULIN / COMPLEMENT"/>
    <property type="match status" value="1"/>
</dbReference>
<dbReference type="Gene3D" id="2.60.40.1930">
    <property type="match status" value="1"/>
</dbReference>